<accession>A0A0L9V6E7</accession>
<dbReference type="InterPro" id="IPR058352">
    <property type="entry name" value="DUF8039"/>
</dbReference>
<proteinExistence type="predicted"/>
<dbReference type="Proteomes" id="UP000053144">
    <property type="component" value="Chromosome 8"/>
</dbReference>
<sequence length="184" mass="20729">MVVRQFQQQFEHYGNRPAPSPIAEHDVPLQLYILYPTGTMLVARGIVYEAAIVVHGVELAEDEVKVTVDEVVQTGQEGSPTPKKTHLCKDDPLGVLDELVNIIADASVIVPWDSTTFGRDVEISLYLHQQYVRELALGREEINIILVHLWMMRHWQLLVISIPKKTLLSGFNHCTSLVPALLDK</sequence>
<dbReference type="Pfam" id="PF26133">
    <property type="entry name" value="DUF8039"/>
    <property type="match status" value="1"/>
</dbReference>
<feature type="domain" description="DUF8039" evidence="1">
    <location>
        <begin position="30"/>
        <end position="75"/>
    </location>
</feature>
<gene>
    <name evidence="2" type="ORF">LR48_Vigan08g109100</name>
</gene>
<evidence type="ECO:0000259" key="1">
    <source>
        <dbReference type="Pfam" id="PF26133"/>
    </source>
</evidence>
<evidence type="ECO:0000313" key="3">
    <source>
        <dbReference type="Proteomes" id="UP000053144"/>
    </source>
</evidence>
<organism evidence="2 3">
    <name type="scientific">Phaseolus angularis</name>
    <name type="common">Azuki bean</name>
    <name type="synonym">Vigna angularis</name>
    <dbReference type="NCBI Taxonomy" id="3914"/>
    <lineage>
        <taxon>Eukaryota</taxon>
        <taxon>Viridiplantae</taxon>
        <taxon>Streptophyta</taxon>
        <taxon>Embryophyta</taxon>
        <taxon>Tracheophyta</taxon>
        <taxon>Spermatophyta</taxon>
        <taxon>Magnoliopsida</taxon>
        <taxon>eudicotyledons</taxon>
        <taxon>Gunneridae</taxon>
        <taxon>Pentapetalae</taxon>
        <taxon>rosids</taxon>
        <taxon>fabids</taxon>
        <taxon>Fabales</taxon>
        <taxon>Fabaceae</taxon>
        <taxon>Papilionoideae</taxon>
        <taxon>50 kb inversion clade</taxon>
        <taxon>NPAAA clade</taxon>
        <taxon>indigoferoid/millettioid clade</taxon>
        <taxon>Phaseoleae</taxon>
        <taxon>Vigna</taxon>
    </lineage>
</organism>
<evidence type="ECO:0000313" key="2">
    <source>
        <dbReference type="EMBL" id="KOM50264.1"/>
    </source>
</evidence>
<protein>
    <recommendedName>
        <fullName evidence="1">DUF8039 domain-containing protein</fullName>
    </recommendedName>
</protein>
<name>A0A0L9V6E7_PHAAN</name>
<dbReference type="EMBL" id="CM003378">
    <property type="protein sequence ID" value="KOM50264.1"/>
    <property type="molecule type" value="Genomic_DNA"/>
</dbReference>
<reference evidence="3" key="1">
    <citation type="journal article" date="2015" name="Proc. Natl. Acad. Sci. U.S.A.">
        <title>Genome sequencing of adzuki bean (Vigna angularis) provides insight into high starch and low fat accumulation and domestication.</title>
        <authorList>
            <person name="Yang K."/>
            <person name="Tian Z."/>
            <person name="Chen C."/>
            <person name="Luo L."/>
            <person name="Zhao B."/>
            <person name="Wang Z."/>
            <person name="Yu L."/>
            <person name="Li Y."/>
            <person name="Sun Y."/>
            <person name="Li W."/>
            <person name="Chen Y."/>
            <person name="Li Y."/>
            <person name="Zhang Y."/>
            <person name="Ai D."/>
            <person name="Zhao J."/>
            <person name="Shang C."/>
            <person name="Ma Y."/>
            <person name="Wu B."/>
            <person name="Wang M."/>
            <person name="Gao L."/>
            <person name="Sun D."/>
            <person name="Zhang P."/>
            <person name="Guo F."/>
            <person name="Wang W."/>
            <person name="Li Y."/>
            <person name="Wang J."/>
            <person name="Varshney R.K."/>
            <person name="Wang J."/>
            <person name="Ling H.Q."/>
            <person name="Wan P."/>
        </authorList>
    </citation>
    <scope>NUCLEOTIDE SEQUENCE</scope>
    <source>
        <strain evidence="3">cv. Jingnong 6</strain>
    </source>
</reference>
<dbReference type="AlphaFoldDB" id="A0A0L9V6E7"/>
<dbReference type="Gramene" id="KOM50264">
    <property type="protein sequence ID" value="KOM50264"/>
    <property type="gene ID" value="LR48_Vigan08g109100"/>
</dbReference>